<accession>A0A0C2G0S5</accession>
<feature type="region of interest" description="Disordered" evidence="1">
    <location>
        <begin position="1"/>
        <end position="63"/>
    </location>
</feature>
<dbReference type="RefSeq" id="WP_040276250.1">
    <property type="nucleotide sequence ID" value="NZ_JROO01000045.1"/>
</dbReference>
<feature type="transmembrane region" description="Helical" evidence="2">
    <location>
        <begin position="111"/>
        <end position="136"/>
    </location>
</feature>
<protein>
    <submittedName>
        <fullName evidence="3">Uncharacterized protein</fullName>
    </submittedName>
</protein>
<organism evidence="3 4">
    <name type="scientific">Streptomonospora alba</name>
    <dbReference type="NCBI Taxonomy" id="183763"/>
    <lineage>
        <taxon>Bacteria</taxon>
        <taxon>Bacillati</taxon>
        <taxon>Actinomycetota</taxon>
        <taxon>Actinomycetes</taxon>
        <taxon>Streptosporangiales</taxon>
        <taxon>Nocardiopsidaceae</taxon>
        <taxon>Streptomonospora</taxon>
    </lineage>
</organism>
<keyword evidence="2" id="KW-0812">Transmembrane</keyword>
<dbReference type="EMBL" id="JROO01000045">
    <property type="protein sequence ID" value="KIH96923.1"/>
    <property type="molecule type" value="Genomic_DNA"/>
</dbReference>
<keyword evidence="4" id="KW-1185">Reference proteome</keyword>
<keyword evidence="2" id="KW-1133">Transmembrane helix</keyword>
<proteinExistence type="predicted"/>
<comment type="caution">
    <text evidence="3">The sequence shown here is derived from an EMBL/GenBank/DDBJ whole genome shotgun (WGS) entry which is preliminary data.</text>
</comment>
<reference evidence="4" key="1">
    <citation type="journal article" date="2015" name="Chem. Biol.">
        <title>Structure, bioactivity, and resistance mechanism of streptomonomicin, an unusual lasso Peptide from an understudied halophilic actinomycete.</title>
        <authorList>
            <person name="Metelev M."/>
            <person name="Tietz J.I."/>
            <person name="Melby J.O."/>
            <person name="Blair P.M."/>
            <person name="Zhu L."/>
            <person name="Livnat I."/>
            <person name="Severinov K."/>
            <person name="Mitchell D.A."/>
        </authorList>
    </citation>
    <scope>NUCLEOTIDE SEQUENCE [LARGE SCALE GENOMIC DNA]</scope>
    <source>
        <strain evidence="4">YIM 90003</strain>
    </source>
</reference>
<sequence>MSYPPPPSDPDDPYNRPFQNDPYAQPGMPGGGYPGDPSADFGGPFDPGFQTGGWQGPSEQPQNDAVLTTIGDIAITQTSVITPAGRMPIKGSTWTVTDVTHTTQGVSQTGIILAVASVVVGIWFCGIGLLGLLFLLMKEEKTTGNVQVTVQGSGVYHSTLIPAHGPQTVVQVTQSVNYARSLAAT</sequence>
<dbReference type="AlphaFoldDB" id="A0A0C2G0S5"/>
<name>A0A0C2G0S5_9ACTN</name>
<evidence type="ECO:0000256" key="2">
    <source>
        <dbReference type="SAM" id="Phobius"/>
    </source>
</evidence>
<gene>
    <name evidence="3" type="ORF">LP52_21905</name>
</gene>
<dbReference type="Proteomes" id="UP000031675">
    <property type="component" value="Unassembled WGS sequence"/>
</dbReference>
<evidence type="ECO:0000256" key="1">
    <source>
        <dbReference type="SAM" id="MobiDB-lite"/>
    </source>
</evidence>
<dbReference type="OrthoDB" id="5111891at2"/>
<evidence type="ECO:0000313" key="4">
    <source>
        <dbReference type="Proteomes" id="UP000031675"/>
    </source>
</evidence>
<keyword evidence="2" id="KW-0472">Membrane</keyword>
<evidence type="ECO:0000313" key="3">
    <source>
        <dbReference type="EMBL" id="KIH96923.1"/>
    </source>
</evidence>